<keyword evidence="2" id="KW-1185">Reference proteome</keyword>
<comment type="caution">
    <text evidence="1">The sequence shown here is derived from an EMBL/GenBank/DDBJ whole genome shotgun (WGS) entry which is preliminary data.</text>
</comment>
<proteinExistence type="predicted"/>
<evidence type="ECO:0000313" key="2">
    <source>
        <dbReference type="Proteomes" id="UP001054945"/>
    </source>
</evidence>
<dbReference type="AlphaFoldDB" id="A0AAV4T4M6"/>
<organism evidence="1 2">
    <name type="scientific">Caerostris extrusa</name>
    <name type="common">Bark spider</name>
    <name type="synonym">Caerostris bankana</name>
    <dbReference type="NCBI Taxonomy" id="172846"/>
    <lineage>
        <taxon>Eukaryota</taxon>
        <taxon>Metazoa</taxon>
        <taxon>Ecdysozoa</taxon>
        <taxon>Arthropoda</taxon>
        <taxon>Chelicerata</taxon>
        <taxon>Arachnida</taxon>
        <taxon>Araneae</taxon>
        <taxon>Araneomorphae</taxon>
        <taxon>Entelegynae</taxon>
        <taxon>Araneoidea</taxon>
        <taxon>Araneidae</taxon>
        <taxon>Caerostris</taxon>
    </lineage>
</organism>
<name>A0AAV4T4M6_CAEEX</name>
<dbReference type="EMBL" id="BPLR01010496">
    <property type="protein sequence ID" value="GIY39680.1"/>
    <property type="molecule type" value="Genomic_DNA"/>
</dbReference>
<accession>A0AAV4T4M6</accession>
<gene>
    <name evidence="1" type="ORF">CEXT_56581</name>
</gene>
<evidence type="ECO:0000313" key="1">
    <source>
        <dbReference type="EMBL" id="GIY39680.1"/>
    </source>
</evidence>
<reference evidence="1 2" key="1">
    <citation type="submission" date="2021-06" db="EMBL/GenBank/DDBJ databases">
        <title>Caerostris extrusa draft genome.</title>
        <authorList>
            <person name="Kono N."/>
            <person name="Arakawa K."/>
        </authorList>
    </citation>
    <scope>NUCLEOTIDE SEQUENCE [LARGE SCALE GENOMIC DNA]</scope>
</reference>
<protein>
    <submittedName>
        <fullName evidence="1">Uncharacterized protein</fullName>
    </submittedName>
</protein>
<dbReference type="Proteomes" id="UP001054945">
    <property type="component" value="Unassembled WGS sequence"/>
</dbReference>
<sequence length="82" mass="9212">MCLHTINTKRSQVQESHTELKCLFTKRDHKNGVNESKNGRKLPPITARVAPLISESELADFSFPSCMCPEAQKHKSFEGPAE</sequence>